<organism evidence="4 5">
    <name type="scientific">Rathayibacter tanaceti</name>
    <dbReference type="NCBI Taxonomy" id="1671680"/>
    <lineage>
        <taxon>Bacteria</taxon>
        <taxon>Bacillati</taxon>
        <taxon>Actinomycetota</taxon>
        <taxon>Actinomycetes</taxon>
        <taxon>Micrococcales</taxon>
        <taxon>Microbacteriaceae</taxon>
        <taxon>Rathayibacter</taxon>
    </lineage>
</organism>
<dbReference type="NCBIfam" id="TIGR01643">
    <property type="entry name" value="YD_repeat_2x"/>
    <property type="match status" value="1"/>
</dbReference>
<name>A0AAE6V6E8_9MICO</name>
<keyword evidence="2" id="KW-1133">Transmembrane helix</keyword>
<dbReference type="PANTHER" id="PTHR32305">
    <property type="match status" value="1"/>
</dbReference>
<evidence type="ECO:0000313" key="4">
    <source>
        <dbReference type="EMBL" id="QHC54246.1"/>
    </source>
</evidence>
<feature type="region of interest" description="Disordered" evidence="1">
    <location>
        <begin position="92"/>
        <end position="147"/>
    </location>
</feature>
<dbReference type="Pfam" id="PF05593">
    <property type="entry name" value="RHS_repeat"/>
    <property type="match status" value="1"/>
</dbReference>
<dbReference type="InterPro" id="IPR011658">
    <property type="entry name" value="PA14_dom"/>
</dbReference>
<dbReference type="Proteomes" id="UP000465031">
    <property type="component" value="Chromosome"/>
</dbReference>
<dbReference type="RefSeq" id="WP_158286085.1">
    <property type="nucleotide sequence ID" value="NZ_CP047186.1"/>
</dbReference>
<feature type="domain" description="PA14" evidence="3">
    <location>
        <begin position="804"/>
        <end position="959"/>
    </location>
</feature>
<dbReference type="Pfam" id="PF07691">
    <property type="entry name" value="PA14"/>
    <property type="match status" value="2"/>
</dbReference>
<gene>
    <name evidence="4" type="ORF">GSU10_00295</name>
</gene>
<evidence type="ECO:0000259" key="3">
    <source>
        <dbReference type="PROSITE" id="PS51820"/>
    </source>
</evidence>
<dbReference type="EMBL" id="CP047186">
    <property type="protein sequence ID" value="QHC54246.1"/>
    <property type="molecule type" value="Genomic_DNA"/>
</dbReference>
<dbReference type="PANTHER" id="PTHR32305:SF15">
    <property type="entry name" value="PROTEIN RHSA-RELATED"/>
    <property type="match status" value="1"/>
</dbReference>
<keyword evidence="2" id="KW-0812">Transmembrane</keyword>
<keyword evidence="2" id="KW-0472">Membrane</keyword>
<accession>A0AAE6V6E8</accession>
<dbReference type="PROSITE" id="PS51820">
    <property type="entry name" value="PA14"/>
    <property type="match status" value="2"/>
</dbReference>
<dbReference type="KEGG" id="rte:GSU10_00295"/>
<dbReference type="InterPro" id="IPR031325">
    <property type="entry name" value="RHS_repeat"/>
</dbReference>
<dbReference type="SUPFAM" id="SSF56988">
    <property type="entry name" value="Anthrax protective antigen"/>
    <property type="match status" value="2"/>
</dbReference>
<proteinExistence type="predicted"/>
<evidence type="ECO:0000256" key="2">
    <source>
        <dbReference type="SAM" id="Phobius"/>
    </source>
</evidence>
<dbReference type="Gene3D" id="2.180.10.10">
    <property type="entry name" value="RHS repeat-associated core"/>
    <property type="match status" value="1"/>
</dbReference>
<protein>
    <recommendedName>
        <fullName evidence="3">PA14 domain-containing protein</fullName>
    </recommendedName>
</protein>
<reference evidence="5" key="1">
    <citation type="submission" date="2019-12" db="EMBL/GenBank/DDBJ databases">
        <title>Complete and draft genome sequences of new strains and members of some known species of the genus Rathayibacter isolated from plants.</title>
        <authorList>
            <person name="Tarlachkov S.V."/>
            <person name="Starodumova I.P."/>
            <person name="Dorofeeva L.V."/>
            <person name="Prisyazhnaya N.V."/>
            <person name="Leyn S."/>
            <person name="Zlamal J."/>
            <person name="Elan M."/>
            <person name="Osterman A.L."/>
            <person name="Nadler S."/>
            <person name="Subbotin S.A."/>
            <person name="Evtushenko L.I."/>
        </authorList>
    </citation>
    <scope>NUCLEOTIDE SEQUENCE [LARGE SCALE GENOMIC DNA]</scope>
    <source>
        <strain evidence="5">VKM Ac-2761</strain>
    </source>
</reference>
<dbReference type="SMART" id="SM00758">
    <property type="entry name" value="PA14"/>
    <property type="match status" value="2"/>
</dbReference>
<evidence type="ECO:0000256" key="1">
    <source>
        <dbReference type="SAM" id="MobiDB-lite"/>
    </source>
</evidence>
<dbReference type="InterPro" id="IPR050708">
    <property type="entry name" value="T6SS_VgrG/RHS"/>
</dbReference>
<feature type="compositionally biased region" description="Low complexity" evidence="1">
    <location>
        <begin position="119"/>
        <end position="137"/>
    </location>
</feature>
<sequence length="2383" mass="250081">MTGLRHSLGHFPASVGLLLRVRLLHVSGGRVARRRVRLLVVPVLAGLLSAVLTVTSVDAASATAMTQISAELSAEQAAAAESSGTADLDEVPLEASDPAAPPALSALVPEDGDVPVGDATAQPTEEPTATSTAVPTEGASPGDVDDFDASTATVVDRDEFTTTYAFGNSQQVTDVSLTPSAVETSKGEWVPVETELETTGPASWLGQGGAEVDVHPLEPSFAEHADDAPVLSMNRGGHSIGFTLRGADHSVLERDLSPWADSSAKSHLEYKDVFKGVDLVYDVETSNVKENLRLESAPEAGKASWTWEVDAPGLAAAKDDLGNIVFSDQSGATVFAMPAPILWDSSGTEKKADADAEGAVALVQEGSKTLLTISASQAWLHDPKRVYPVYVDPTTETTIKDVAAFKSNGQTNSGMTQVGNTNSNGVWRSIAHFNYESVVAGKQVVGANIGVTNIVDGTTGTYAGGVHDVTSYGFNGAGVQLASLSISERGGETGWDGRLGSKLAEWARNGVSGGNLLIGGDERGGVYSYRWIDVHLWLETKDFPRAGWNPLPADKLENQTLTPTLHADAEYDPTTSGLDHLYRVSTNPNPEISPIYDTGWGAGADQKIPAGYLNPNTWYYWHTFVKDNADGYYGTSTVAVSQTWSFKTTDPPVPQQSTTSPSDKSVIVSTTPRLQVGAIGNANLKEYAFRIATGADATTGQVATSGWRTDPWWDVPPSILQDGSTYTWTVLTRDKSNNEWGPFWVNRLTVNQRITNSGPAPTDSAGPATVNLANGNVSMGFSSPTVATIGGDIGMSFTYNSKKTVNNGLTGRYYNYTGTGVPPSDFSGTNIKQILQRTDSQLNFDWGGGSPGDGVNSDNFMARWSGFLRVPDAGPWEFATSRDDGVIVTVGTANGGAGTKVVDRWDAAHQDPVWGGASATITGAVPIDVKYFEQATDASLKLYIRKVGTTSASLIPADWVTATRSVLPGGWSGSTPLVGDLQTYAKAEVKEGSIVFTDIDGDTHTYTKKSAGGYSAPAGESGVAAIDANGAASLADGAGVVTVFNRDGAVSAVTSPDDTKKPTAPVVSYRADGLVDRISDRLSGSTSGSTTTYARSVRFIYQGDTAASLGLDTGENWPGTQNLCPTDSSSTSAYVAAPTGMLCRILYPNHTANSFINDTALLYDASGNLVRINDPGNEVTTFVYDGSGRVTAVRDSLSNDWITNVSPGSSGLATTRTEISYDSAGRPVTVTLPAPDGVTQSTRPSKTYNWPAAGGDTTTVDVAGLTVPNSGTSNGHAVTVKYDSAYRTLSSKTASGLESLTEWTSSDLQLSSTNPQGLKSTVFYDYANRPYDNYGPAPTACFAGNKPTSSCSGTGHSTTTYDGDLNGLSASYYGNNQLSGVPVGYGLGQESTGKIAVDWGAGAPAGISSDQFSARYTGSITIPTAGDWYFKTIADDGTRLWIDNVLKIDDWVSQSQHWSVPGRIHTDADNTVLPIRLDYLDNGGDAHLELNWSQSPNTDFTWVPGAQMKPDYGLTTSTTTDDKFSVSNTMSDGTSAPNGVAASTSAVSSSTVSTNYGSEPWLGLSTSSTVDPAGLALSTKTDYETDGYNRRTGKTLPAATSAGATAASAGTTFAYYGDKDTYGPALGTTSAVCGLALTTPQFGMLKQTTNAKYGGSANSVSTQYIYDIMGRVVGAKQSGDSAWTCTTYDARGRNAAVAYPKTGTIAARTVTTSYTSDGTSSGDPRTTAVTDSSIAASPTAGKVTTTTDLLGRAVSYADVWGLTTATTYDLVGNVIQTQTKKISSIVSVQTFEYDLDSRVTRVKRGGADLATVTYGPADAASLLDRGQVTAVSYPAASAGNGTNLGSIVRSNRTGAQVGLTWNFPAGRTSNLTDTVLRSQSGRIVQDTITDAGNLSQANYNFDAAGRLIKAIIPNHNLTYGYGDSSCNTASYPGAIVRAGKNGNRTSYTDVATLPTGTATTTTAYCYDSADRLLGSTISSGVAATGANAVADGLSSSEVKYDEGGNTVTLGDEAMTYDAADRHLSTVTPTGAATYQRDAFDRIVSRNQTIAGNSSEVRYGFEGGSDTPDFILDSSNNLMEEIVSLPGGVVATIPVSGSEIWAYPNLHGDIIVTADGAGVRAKNSAGALLPAALYDPYGQVVDPTTKLIGTVAADDSIPNTQSRTDADYGWLGQHQKLSEHIGSISTIEMGARQYVAAIGRFLEVDPEEGGVQNDYVYPVDPINMFDLDGRAFNWGLAIDIGLTVLMFVPGLGAAAAVARVAVIAVRVYKAAAMVERGGAAANALIRTGVRASGFLGRVGSRVGGRVYTGATRRSVSNNGRGYNYTSRDGLRQWRSPQFKPLPQRLGGGYQWTSNTGYSRTGNLNPGSNNLRNLHIYHGGSRWRP</sequence>
<dbReference type="InterPro" id="IPR037524">
    <property type="entry name" value="PA14/GLEYA"/>
</dbReference>
<dbReference type="InterPro" id="IPR006530">
    <property type="entry name" value="YD"/>
</dbReference>
<feature type="domain" description="PA14" evidence="3">
    <location>
        <begin position="1363"/>
        <end position="1507"/>
    </location>
</feature>
<evidence type="ECO:0000313" key="5">
    <source>
        <dbReference type="Proteomes" id="UP000465031"/>
    </source>
</evidence>
<dbReference type="Gene3D" id="3.90.182.10">
    <property type="entry name" value="Toxin - Anthrax Protective Antigen,domain 1"/>
    <property type="match status" value="2"/>
</dbReference>
<feature type="transmembrane region" description="Helical" evidence="2">
    <location>
        <begin position="36"/>
        <end position="57"/>
    </location>
</feature>
<feature type="compositionally biased region" description="Low complexity" evidence="1">
    <location>
        <begin position="93"/>
        <end position="109"/>
    </location>
</feature>